<dbReference type="Pfam" id="PF00069">
    <property type="entry name" value="Pkinase"/>
    <property type="match status" value="1"/>
</dbReference>
<comment type="subcellular location">
    <subcellularLocation>
        <location evidence="1">Mitochondrion inner membrane</location>
        <topology evidence="1">Multi-pass membrane protein</topology>
    </subcellularLocation>
</comment>
<dbReference type="PROSITE" id="PS50893">
    <property type="entry name" value="ABC_TRANSPORTER_2"/>
    <property type="match status" value="1"/>
</dbReference>
<evidence type="ECO:0000313" key="26">
    <source>
        <dbReference type="Proteomes" id="UP000438429"/>
    </source>
</evidence>
<dbReference type="Pfam" id="PF00005">
    <property type="entry name" value="ABC_tran"/>
    <property type="match status" value="1"/>
</dbReference>
<dbReference type="SUPFAM" id="SSF90123">
    <property type="entry name" value="ABC transporter transmembrane region"/>
    <property type="match status" value="1"/>
</dbReference>
<dbReference type="InterPro" id="IPR039421">
    <property type="entry name" value="Type_1_exporter"/>
</dbReference>
<evidence type="ECO:0000256" key="2">
    <source>
        <dbReference type="ARBA" id="ARBA00007577"/>
    </source>
</evidence>
<dbReference type="GO" id="GO:0004672">
    <property type="term" value="F:protein kinase activity"/>
    <property type="evidence" value="ECO:0007669"/>
    <property type="project" value="InterPro"/>
</dbReference>
<dbReference type="InterPro" id="IPR036640">
    <property type="entry name" value="ABC1_TM_sf"/>
</dbReference>
<keyword evidence="14" id="KW-0496">Mitochondrion</keyword>
<dbReference type="InterPro" id="IPR003439">
    <property type="entry name" value="ABC_transporter-like_ATP-bd"/>
</dbReference>
<keyword evidence="11" id="KW-0630">Potassium</keyword>
<keyword evidence="8" id="KW-0999">Mitochondrion inner membrane</keyword>
<feature type="domain" description="ABC transmembrane type-1" evidence="24">
    <location>
        <begin position="141"/>
        <end position="429"/>
    </location>
</feature>
<evidence type="ECO:0000256" key="6">
    <source>
        <dbReference type="ARBA" id="ARBA00022692"/>
    </source>
</evidence>
<proteinExistence type="inferred from homology"/>
<keyword evidence="6 21" id="KW-0812">Transmembrane</keyword>
<dbReference type="SUPFAM" id="SSF56112">
    <property type="entry name" value="Protein kinase-like (PK-like)"/>
    <property type="match status" value="1"/>
</dbReference>
<evidence type="ECO:0000256" key="17">
    <source>
        <dbReference type="ARBA" id="ARBA00040439"/>
    </source>
</evidence>
<dbReference type="InterPro" id="IPR011009">
    <property type="entry name" value="Kinase-like_dom_sf"/>
</dbReference>
<dbReference type="GO" id="GO:0051301">
    <property type="term" value="P:cell division"/>
    <property type="evidence" value="ECO:0007669"/>
    <property type="project" value="UniProtKB-KW"/>
</dbReference>
<evidence type="ECO:0000256" key="16">
    <source>
        <dbReference type="ARBA" id="ARBA00023306"/>
    </source>
</evidence>
<dbReference type="Proteomes" id="UP000438429">
    <property type="component" value="Unassembled WGS sequence"/>
</dbReference>
<dbReference type="Gene3D" id="3.40.50.300">
    <property type="entry name" value="P-loop containing nucleotide triphosphate hydrolases"/>
    <property type="match status" value="1"/>
</dbReference>
<dbReference type="SMART" id="SM00220">
    <property type="entry name" value="S_TKc"/>
    <property type="match status" value="1"/>
</dbReference>
<dbReference type="GO" id="GO:0090374">
    <property type="term" value="P:oligopeptide export from mitochondrion"/>
    <property type="evidence" value="ECO:0007669"/>
    <property type="project" value="TreeGrafter"/>
</dbReference>
<feature type="transmembrane region" description="Helical" evidence="21">
    <location>
        <begin position="265"/>
        <end position="282"/>
    </location>
</feature>
<evidence type="ECO:0000256" key="4">
    <source>
        <dbReference type="ARBA" id="ARBA00022538"/>
    </source>
</evidence>
<keyword evidence="4" id="KW-0633">Potassium transport</keyword>
<keyword evidence="15 21" id="KW-0472">Membrane</keyword>
<dbReference type="FunFam" id="3.40.50.300:FF:000403">
    <property type="entry name" value="ATP-binding cassette sub-family B member 8, mitochondrial"/>
    <property type="match status" value="1"/>
</dbReference>
<keyword evidence="7 20" id="KW-0547">Nucleotide-binding</keyword>
<reference evidence="25 26" key="1">
    <citation type="submission" date="2019-06" db="EMBL/GenBank/DDBJ databases">
        <title>Draft genomes of female and male turbot (Scophthalmus maximus).</title>
        <authorList>
            <person name="Xu H."/>
            <person name="Xu X.-W."/>
            <person name="Shao C."/>
            <person name="Chen S."/>
        </authorList>
    </citation>
    <scope>NUCLEOTIDE SEQUENCE [LARGE SCALE GENOMIC DNA]</scope>
    <source>
        <strain evidence="25">Ysfricsl-2016a</strain>
        <tissue evidence="25">Blood</tissue>
    </source>
</reference>
<dbReference type="Pfam" id="PF00664">
    <property type="entry name" value="ABC_membrane"/>
    <property type="match status" value="1"/>
</dbReference>
<evidence type="ECO:0000256" key="7">
    <source>
        <dbReference type="ARBA" id="ARBA00022741"/>
    </source>
</evidence>
<feature type="transmembrane region" description="Helical" evidence="21">
    <location>
        <begin position="137"/>
        <end position="157"/>
    </location>
</feature>
<feature type="binding site" evidence="20">
    <location>
        <position position="727"/>
    </location>
    <ligand>
        <name>ATP</name>
        <dbReference type="ChEBI" id="CHEBI:30616"/>
    </ligand>
</feature>
<keyword evidence="16" id="KW-0131">Cell cycle</keyword>
<evidence type="ECO:0000256" key="12">
    <source>
        <dbReference type="ARBA" id="ARBA00022989"/>
    </source>
</evidence>
<evidence type="ECO:0000259" key="22">
    <source>
        <dbReference type="PROSITE" id="PS50011"/>
    </source>
</evidence>
<dbReference type="PANTHER" id="PTHR43394">
    <property type="entry name" value="ATP-DEPENDENT PERMEASE MDL1, MITOCHONDRIAL"/>
    <property type="match status" value="1"/>
</dbReference>
<evidence type="ECO:0000256" key="18">
    <source>
        <dbReference type="ARBA" id="ARBA00041416"/>
    </source>
</evidence>
<dbReference type="FunFam" id="3.30.200.20:FF:000144">
    <property type="entry name" value="Cyclin-dependent kinase 5"/>
    <property type="match status" value="1"/>
</dbReference>
<dbReference type="EMBL" id="VEVO01000001">
    <property type="protein sequence ID" value="KAF0046856.1"/>
    <property type="molecule type" value="Genomic_DNA"/>
</dbReference>
<dbReference type="InterPro" id="IPR003593">
    <property type="entry name" value="AAA+_ATPase"/>
</dbReference>
<dbReference type="FunFam" id="1.20.1560.10:FF:000016">
    <property type="entry name" value="ATP-binding cassette sub-family B member 8, mitochondrial"/>
    <property type="match status" value="1"/>
</dbReference>
<gene>
    <name evidence="25" type="ORF">F2P81_000489</name>
</gene>
<dbReference type="FunFam" id="1.10.510.10:FF:002204">
    <property type="match status" value="1"/>
</dbReference>
<evidence type="ECO:0000256" key="19">
    <source>
        <dbReference type="ARBA" id="ARBA00042968"/>
    </source>
</evidence>
<keyword evidence="10" id="KW-0809">Transit peptide</keyword>
<keyword evidence="13" id="KW-0406">Ion transport</keyword>
<name>A0A6A4TGX0_SCOMX</name>
<dbReference type="PROSITE" id="PS00108">
    <property type="entry name" value="PROTEIN_KINASE_ST"/>
    <property type="match status" value="1"/>
</dbReference>
<dbReference type="GO" id="GO:0005743">
    <property type="term" value="C:mitochondrial inner membrane"/>
    <property type="evidence" value="ECO:0007669"/>
    <property type="project" value="UniProtKB-SubCell"/>
</dbReference>
<evidence type="ECO:0000256" key="14">
    <source>
        <dbReference type="ARBA" id="ARBA00023128"/>
    </source>
</evidence>
<dbReference type="PANTHER" id="PTHR43394:SF17">
    <property type="entry name" value="MITOCHONDRIAL POTASSIUM CHANNEL ATP-BINDING SUBUNIT"/>
    <property type="match status" value="1"/>
</dbReference>
<dbReference type="PROSITE" id="PS00107">
    <property type="entry name" value="PROTEIN_KINASE_ATP"/>
    <property type="match status" value="1"/>
</dbReference>
<evidence type="ECO:0000256" key="20">
    <source>
        <dbReference type="PROSITE-ProRule" id="PRU10141"/>
    </source>
</evidence>
<evidence type="ECO:0000256" key="13">
    <source>
        <dbReference type="ARBA" id="ARBA00023065"/>
    </source>
</evidence>
<evidence type="ECO:0000256" key="5">
    <source>
        <dbReference type="ARBA" id="ARBA00022618"/>
    </source>
</evidence>
<evidence type="ECO:0000256" key="3">
    <source>
        <dbReference type="ARBA" id="ARBA00022448"/>
    </source>
</evidence>
<dbReference type="GO" id="GO:0005524">
    <property type="term" value="F:ATP binding"/>
    <property type="evidence" value="ECO:0007669"/>
    <property type="project" value="UniProtKB-UniRule"/>
</dbReference>
<feature type="transmembrane region" description="Helical" evidence="21">
    <location>
        <begin position="288"/>
        <end position="308"/>
    </location>
</feature>
<feature type="transmembrane region" description="Helical" evidence="21">
    <location>
        <begin position="191"/>
        <end position="211"/>
    </location>
</feature>
<dbReference type="Gene3D" id="1.20.1560.10">
    <property type="entry name" value="ABC transporter type 1, transmembrane domain"/>
    <property type="match status" value="1"/>
</dbReference>
<comment type="similarity">
    <text evidence="2">Belongs to the ABC transporter superfamily. ABCB family. Multidrug resistance exporter (TC 3.A.1.201) subfamily.</text>
</comment>
<dbReference type="Gene3D" id="1.10.510.10">
    <property type="entry name" value="Transferase(Phosphotransferase) domain 1"/>
    <property type="match status" value="1"/>
</dbReference>
<keyword evidence="3" id="KW-0813">Transport</keyword>
<dbReference type="GO" id="GO:0016887">
    <property type="term" value="F:ATP hydrolysis activity"/>
    <property type="evidence" value="ECO:0007669"/>
    <property type="project" value="InterPro"/>
</dbReference>
<dbReference type="InterPro" id="IPR000719">
    <property type="entry name" value="Prot_kinase_dom"/>
</dbReference>
<feature type="domain" description="ABC transporter" evidence="23">
    <location>
        <begin position="464"/>
        <end position="701"/>
    </location>
</feature>
<evidence type="ECO:0000256" key="11">
    <source>
        <dbReference type="ARBA" id="ARBA00022958"/>
    </source>
</evidence>
<dbReference type="InterPro" id="IPR011527">
    <property type="entry name" value="ABC1_TM_dom"/>
</dbReference>
<accession>A0A6A4TGX0</accession>
<evidence type="ECO:0000259" key="24">
    <source>
        <dbReference type="PROSITE" id="PS50929"/>
    </source>
</evidence>
<sequence>MFHILCSKASIAAPARSLTLYPRCSKTADIWKLSRWYISPGSNGFSSSPQPGNAVSRFWSFTQRAVRQSATRTPKPPGVALKFILGPAVLTVSTRLFCHVAYCEADVNNNTLVDVVAKKPAPEFKWHILWEFVKPQLFALIGAIVLAFGAAILNIQIPLMLGDLVNVVARYLRDQTGNYVREITGPALKLLALYGVQGLLTTGYIILLTRVGERVAADMRKTLFASLLRQDVAFFDANKTGQLVNRLTADIQEFKSSFKMVISQGLRSITQTVGCFVSLYIMSPKLTGLTVVVLPCLVGAGAFIGSFLRKLSRLAQEQVAKATGVADEALGNVRTVKAFAMEERELQLYAYEVDKSGEINESLGAGIAVFQGLSNIALNCIVLGTIFAGGTLISRNEMTPGDLMSFLIASQTVQRSLASISILFGQVVRGTSAGARVFEYLILKPTIPLSGGGRIPYNSLTGRVDFMNISFSYPTRPGHQILKRFSLTLPPSKTVAIVGESGGGKSTVASLLERFYDPTSGVVMVDGIDIRTLDLSWLRGHVIGFINQEPVLFGSSIMENIRFGKPEATDAEVINAAKQANAHRFITGFPDGYSTVVGERGATLSGGQKQRIAIARALIKNPCILVLDEATSALDAESERVVQEALDRATRGRTVLIIAHRLSTIQGADLICVLSNGCIVEFGSSSRDRLLWSNMQKYEKLEKIGEGTYGTVFKAKNRETHEIVALKRVRLDDDDEGVPSSALREICLLKELKHKNIVRLHDVLHSDKKLTLVFEYCDQDLKKYFDSCNGDLDPETVKSFMYQLLKGLAFCHSRNVLHRDLKPQNLLINRNGELKLADFGLARAFGIPVRCYSAEVVTLWYRPPDVLFGAKLYSTSIDMWSAGCIFAATTSLVNVVPKLSSTGRDLLQNLLKCNPVQRISAEEALQHPYFADFCPP</sequence>
<dbReference type="InterPro" id="IPR008271">
    <property type="entry name" value="Ser/Thr_kinase_AS"/>
</dbReference>
<comment type="caution">
    <text evidence="25">The sequence shown here is derived from an EMBL/GenBank/DDBJ whole genome shotgun (WGS) entry which is preliminary data.</text>
</comment>
<evidence type="ECO:0000259" key="23">
    <source>
        <dbReference type="PROSITE" id="PS50893"/>
    </source>
</evidence>
<dbReference type="Gene3D" id="3.30.200.20">
    <property type="entry name" value="Phosphorylase Kinase, domain 1"/>
    <property type="match status" value="1"/>
</dbReference>
<evidence type="ECO:0000256" key="15">
    <source>
        <dbReference type="ARBA" id="ARBA00023136"/>
    </source>
</evidence>
<dbReference type="InterPro" id="IPR027417">
    <property type="entry name" value="P-loop_NTPase"/>
</dbReference>
<dbReference type="PROSITE" id="PS00211">
    <property type="entry name" value="ABC_TRANSPORTER_1"/>
    <property type="match status" value="1"/>
</dbReference>
<dbReference type="SUPFAM" id="SSF52540">
    <property type="entry name" value="P-loop containing nucleoside triphosphate hydrolases"/>
    <property type="match status" value="1"/>
</dbReference>
<evidence type="ECO:0000313" key="25">
    <source>
        <dbReference type="EMBL" id="KAF0046856.1"/>
    </source>
</evidence>
<evidence type="ECO:0000256" key="10">
    <source>
        <dbReference type="ARBA" id="ARBA00022946"/>
    </source>
</evidence>
<keyword evidence="9 20" id="KW-0067">ATP-binding</keyword>
<evidence type="ECO:0000256" key="1">
    <source>
        <dbReference type="ARBA" id="ARBA00004448"/>
    </source>
</evidence>
<dbReference type="InterPro" id="IPR017441">
    <property type="entry name" value="Protein_kinase_ATP_BS"/>
</dbReference>
<evidence type="ECO:0000256" key="8">
    <source>
        <dbReference type="ARBA" id="ARBA00022792"/>
    </source>
</evidence>
<protein>
    <recommendedName>
        <fullName evidence="17">Mitochondrial potassium channel ATP-binding subunit</fullName>
    </recommendedName>
    <alternativeName>
        <fullName evidence="19">ATP-binding cassette sub-family B member 8, mitochondrial</fullName>
    </alternativeName>
    <alternativeName>
        <fullName evidence="18">Mitochondrial sulfonylurea-receptor</fullName>
    </alternativeName>
</protein>
<dbReference type="AlphaFoldDB" id="A0A6A4TGX0"/>
<dbReference type="SMART" id="SM00382">
    <property type="entry name" value="AAA"/>
    <property type="match status" value="1"/>
</dbReference>
<dbReference type="PROSITE" id="PS50929">
    <property type="entry name" value="ABC_TM1F"/>
    <property type="match status" value="1"/>
</dbReference>
<evidence type="ECO:0000256" key="9">
    <source>
        <dbReference type="ARBA" id="ARBA00022840"/>
    </source>
</evidence>
<dbReference type="CDD" id="cd18574">
    <property type="entry name" value="ABC_6TM_ABCB8_like"/>
    <property type="match status" value="1"/>
</dbReference>
<dbReference type="GO" id="GO:0015421">
    <property type="term" value="F:ABC-type oligopeptide transporter activity"/>
    <property type="evidence" value="ECO:0007669"/>
    <property type="project" value="TreeGrafter"/>
</dbReference>
<dbReference type="CDD" id="cd03249">
    <property type="entry name" value="ABC_MTABC3_MDL1_MDL2"/>
    <property type="match status" value="1"/>
</dbReference>
<dbReference type="PROSITE" id="PS50011">
    <property type="entry name" value="PROTEIN_KINASE_DOM"/>
    <property type="match status" value="1"/>
</dbReference>
<keyword evidence="5" id="KW-0132">Cell division</keyword>
<feature type="domain" description="Protein kinase" evidence="22">
    <location>
        <begin position="698"/>
        <end position="930"/>
    </location>
</feature>
<organism evidence="25 26">
    <name type="scientific">Scophthalmus maximus</name>
    <name type="common">Turbot</name>
    <name type="synonym">Psetta maxima</name>
    <dbReference type="NCBI Taxonomy" id="52904"/>
    <lineage>
        <taxon>Eukaryota</taxon>
        <taxon>Metazoa</taxon>
        <taxon>Chordata</taxon>
        <taxon>Craniata</taxon>
        <taxon>Vertebrata</taxon>
        <taxon>Euteleostomi</taxon>
        <taxon>Actinopterygii</taxon>
        <taxon>Neopterygii</taxon>
        <taxon>Teleostei</taxon>
        <taxon>Neoteleostei</taxon>
        <taxon>Acanthomorphata</taxon>
        <taxon>Carangaria</taxon>
        <taxon>Pleuronectiformes</taxon>
        <taxon>Pleuronectoidei</taxon>
        <taxon>Scophthalmidae</taxon>
        <taxon>Scophthalmus</taxon>
    </lineage>
</organism>
<dbReference type="InterPro" id="IPR017871">
    <property type="entry name" value="ABC_transporter-like_CS"/>
</dbReference>
<dbReference type="GO" id="GO:0006813">
    <property type="term" value="P:potassium ion transport"/>
    <property type="evidence" value="ECO:0007669"/>
    <property type="project" value="UniProtKB-KW"/>
</dbReference>
<keyword evidence="12 21" id="KW-1133">Transmembrane helix</keyword>
<evidence type="ECO:0000256" key="21">
    <source>
        <dbReference type="SAM" id="Phobius"/>
    </source>
</evidence>